<organism evidence="1 2">
    <name type="scientific">Candidatus Methanofastidiosum methylothiophilum</name>
    <dbReference type="NCBI Taxonomy" id="1705564"/>
    <lineage>
        <taxon>Archaea</taxon>
        <taxon>Methanobacteriati</taxon>
        <taxon>Methanobacteriota</taxon>
        <taxon>Stenosarchaea group</taxon>
        <taxon>Candidatus Methanofastidiosia</taxon>
        <taxon>Candidatus Methanofastidiosales</taxon>
        <taxon>Candidatus Methanofastidiosaceae</taxon>
        <taxon>Candidatus Methanofastidiosum</taxon>
    </lineage>
</organism>
<sequence length="98" mass="10904">MSERPGLTSKRDLVLMSIPSISPSKLTRSPIVPRKAFAVSIERAFNTIITLSNPSSSEIAFDGLLKISSTPSILLSKRDVIPIVPTMYDFKIYFSLRF</sequence>
<evidence type="ECO:0000313" key="1">
    <source>
        <dbReference type="EMBL" id="KYC49223.1"/>
    </source>
</evidence>
<protein>
    <submittedName>
        <fullName evidence="1">Uncharacterized protein</fullName>
    </submittedName>
</protein>
<comment type="caution">
    <text evidence="1">The sequence shown here is derived from an EMBL/GenBank/DDBJ whole genome shotgun (WGS) entry which is preliminary data.</text>
</comment>
<name>A0A150IW65_9EURY</name>
<accession>A0A150IW65</accession>
<gene>
    <name evidence="1" type="ORF">AMQ74_01461</name>
</gene>
<proteinExistence type="predicted"/>
<dbReference type="EMBL" id="LNGD01000110">
    <property type="protein sequence ID" value="KYC49223.1"/>
    <property type="molecule type" value="Genomic_DNA"/>
</dbReference>
<reference evidence="1 2" key="1">
    <citation type="journal article" date="2016" name="ISME J.">
        <title>Chasing the elusive Euryarchaeota class WSA2: genomes reveal a uniquely fastidious methyl-reducing methanogen.</title>
        <authorList>
            <person name="Nobu M.K."/>
            <person name="Narihiro T."/>
            <person name="Kuroda K."/>
            <person name="Mei R."/>
            <person name="Liu W.T."/>
        </authorList>
    </citation>
    <scope>NUCLEOTIDE SEQUENCE [LARGE SCALE GENOMIC DNA]</scope>
    <source>
        <strain evidence="1">U1lsi0528_Bin089</strain>
    </source>
</reference>
<dbReference type="Proteomes" id="UP000075578">
    <property type="component" value="Unassembled WGS sequence"/>
</dbReference>
<dbReference type="AlphaFoldDB" id="A0A150IW65"/>
<evidence type="ECO:0000313" key="2">
    <source>
        <dbReference type="Proteomes" id="UP000075578"/>
    </source>
</evidence>